<accession>A0A517LL36</accession>
<name>A0A517LL36_9PEZI</name>
<dbReference type="AlphaFoldDB" id="A0A517LL36"/>
<organism evidence="1 2">
    <name type="scientific">Venturia effusa</name>
    <dbReference type="NCBI Taxonomy" id="50376"/>
    <lineage>
        <taxon>Eukaryota</taxon>
        <taxon>Fungi</taxon>
        <taxon>Dikarya</taxon>
        <taxon>Ascomycota</taxon>
        <taxon>Pezizomycotina</taxon>
        <taxon>Dothideomycetes</taxon>
        <taxon>Pleosporomycetidae</taxon>
        <taxon>Venturiales</taxon>
        <taxon>Venturiaceae</taxon>
        <taxon>Venturia</taxon>
    </lineage>
</organism>
<keyword evidence="2" id="KW-1185">Reference proteome</keyword>
<dbReference type="EMBL" id="CP042199">
    <property type="protein sequence ID" value="QDS76352.1"/>
    <property type="molecule type" value="Genomic_DNA"/>
</dbReference>
<sequence>MSARDILGNSCETSEARRVGVAIQNVTSASAGKRFHWRALAYQQNNRFKSGKSRPLARDEEWMAAQFNSSLMRLMIAGIDASNSLLPRDLLPIKKAPRHTIAAKRARVLKADVTDRAKDDTCSGKRNTTTPR</sequence>
<evidence type="ECO:0000313" key="2">
    <source>
        <dbReference type="Proteomes" id="UP000316270"/>
    </source>
</evidence>
<reference evidence="1 2" key="1">
    <citation type="submission" date="2019-07" db="EMBL/GenBank/DDBJ databases">
        <title>Finished genome of Venturia effusa.</title>
        <authorList>
            <person name="Young C.A."/>
            <person name="Cox M.P."/>
            <person name="Ganley A.R.D."/>
            <person name="David W.J."/>
        </authorList>
    </citation>
    <scope>NUCLEOTIDE SEQUENCE [LARGE SCALE GENOMIC DNA]</scope>
    <source>
        <strain evidence="2">albino</strain>
    </source>
</reference>
<evidence type="ECO:0000313" key="1">
    <source>
        <dbReference type="EMBL" id="QDS76352.1"/>
    </source>
</evidence>
<dbReference type="Proteomes" id="UP000316270">
    <property type="component" value="Chromosome 15"/>
</dbReference>
<gene>
    <name evidence="1" type="ORF">FKW77_003044</name>
</gene>
<proteinExistence type="predicted"/>
<protein>
    <submittedName>
        <fullName evidence="1">Uncharacterized protein</fullName>
    </submittedName>
</protein>